<dbReference type="Gene3D" id="3.90.1140.10">
    <property type="entry name" value="Cyclic phosphodiesterase"/>
    <property type="match status" value="1"/>
</dbReference>
<dbReference type="KEGG" id="hir:HETIRDRAFT_415095"/>
<gene>
    <name evidence="1" type="ORF">HETIRDRAFT_415095</name>
</gene>
<sequence>MSKHRPTTPSLAASSYPNFTPHITLASFPSDTTIAALRESIPFDQSVVPVQFSSLLSGETYTRSVYVTVKLSPALASLHAEIHSALKAEPRTPSFPHMSLFYIADKDAEVRERERVTREIMESSVVLNPKDRGSGITLDCKGTGADPSGQTKLDGFTGSEIWIVRCEGLVEEWQILEKIMLASMTKD</sequence>
<proteinExistence type="predicted"/>
<dbReference type="SUPFAM" id="SSF55144">
    <property type="entry name" value="LigT-like"/>
    <property type="match status" value="1"/>
</dbReference>
<accession>W4KK93</accession>
<name>W4KK93_HETIT</name>
<dbReference type="RefSeq" id="XP_009542901.1">
    <property type="nucleotide sequence ID" value="XM_009544606.1"/>
</dbReference>
<dbReference type="GeneID" id="20673222"/>
<protein>
    <recommendedName>
        <fullName evidence="3">LigT-like protein</fullName>
    </recommendedName>
</protein>
<evidence type="ECO:0000313" key="2">
    <source>
        <dbReference type="Proteomes" id="UP000030671"/>
    </source>
</evidence>
<organism evidence="1 2">
    <name type="scientific">Heterobasidion irregulare (strain TC 32-1)</name>
    <dbReference type="NCBI Taxonomy" id="747525"/>
    <lineage>
        <taxon>Eukaryota</taxon>
        <taxon>Fungi</taxon>
        <taxon>Dikarya</taxon>
        <taxon>Basidiomycota</taxon>
        <taxon>Agaricomycotina</taxon>
        <taxon>Agaricomycetes</taxon>
        <taxon>Russulales</taxon>
        <taxon>Bondarzewiaceae</taxon>
        <taxon>Heterobasidion</taxon>
        <taxon>Heterobasidion annosum species complex</taxon>
    </lineage>
</organism>
<dbReference type="InterPro" id="IPR012386">
    <property type="entry name" value="Cyclic-nucl_3Pdiesterase"/>
</dbReference>
<dbReference type="GO" id="GO:0009187">
    <property type="term" value="P:cyclic nucleotide metabolic process"/>
    <property type="evidence" value="ECO:0007669"/>
    <property type="project" value="TreeGrafter"/>
</dbReference>
<evidence type="ECO:0008006" key="3">
    <source>
        <dbReference type="Google" id="ProtNLM"/>
    </source>
</evidence>
<dbReference type="OrthoDB" id="514292at2759"/>
<dbReference type="eggNOG" id="ENOG502SCN2">
    <property type="taxonomic scope" value="Eukaryota"/>
</dbReference>
<dbReference type="PANTHER" id="PTHR28141">
    <property type="entry name" value="2',3'-CYCLIC-NUCLEOTIDE 3'-PHOSPHODIESTERASE"/>
    <property type="match status" value="1"/>
</dbReference>
<dbReference type="InterPro" id="IPR009097">
    <property type="entry name" value="Cyclic_Pdiesterase"/>
</dbReference>
<reference evidence="1 2" key="1">
    <citation type="journal article" date="2012" name="New Phytol.">
        <title>Insight into trade-off between wood decay and parasitism from the genome of a fungal forest pathogen.</title>
        <authorList>
            <person name="Olson A."/>
            <person name="Aerts A."/>
            <person name="Asiegbu F."/>
            <person name="Belbahri L."/>
            <person name="Bouzid O."/>
            <person name="Broberg A."/>
            <person name="Canback B."/>
            <person name="Coutinho P.M."/>
            <person name="Cullen D."/>
            <person name="Dalman K."/>
            <person name="Deflorio G."/>
            <person name="van Diepen L.T."/>
            <person name="Dunand C."/>
            <person name="Duplessis S."/>
            <person name="Durling M."/>
            <person name="Gonthier P."/>
            <person name="Grimwood J."/>
            <person name="Fossdal C.G."/>
            <person name="Hansson D."/>
            <person name="Henrissat B."/>
            <person name="Hietala A."/>
            <person name="Himmelstrand K."/>
            <person name="Hoffmeister D."/>
            <person name="Hogberg N."/>
            <person name="James T.Y."/>
            <person name="Karlsson M."/>
            <person name="Kohler A."/>
            <person name="Kues U."/>
            <person name="Lee Y.H."/>
            <person name="Lin Y.C."/>
            <person name="Lind M."/>
            <person name="Lindquist E."/>
            <person name="Lombard V."/>
            <person name="Lucas S."/>
            <person name="Lunden K."/>
            <person name="Morin E."/>
            <person name="Murat C."/>
            <person name="Park J."/>
            <person name="Raffaello T."/>
            <person name="Rouze P."/>
            <person name="Salamov A."/>
            <person name="Schmutz J."/>
            <person name="Solheim H."/>
            <person name="Stahlberg J."/>
            <person name="Velez H."/>
            <person name="de Vries R.P."/>
            <person name="Wiebenga A."/>
            <person name="Woodward S."/>
            <person name="Yakovlev I."/>
            <person name="Garbelotto M."/>
            <person name="Martin F."/>
            <person name="Grigoriev I.V."/>
            <person name="Stenlid J."/>
        </authorList>
    </citation>
    <scope>NUCLEOTIDE SEQUENCE [LARGE SCALE GENOMIC DNA]</scope>
    <source>
        <strain evidence="1 2">TC 32-1</strain>
    </source>
</reference>
<keyword evidence="2" id="KW-1185">Reference proteome</keyword>
<dbReference type="GO" id="GO:0004113">
    <property type="term" value="F:2',3'-cyclic-nucleotide 3'-phosphodiesterase activity"/>
    <property type="evidence" value="ECO:0007669"/>
    <property type="project" value="TreeGrafter"/>
</dbReference>
<dbReference type="STRING" id="747525.W4KK93"/>
<evidence type="ECO:0000313" key="1">
    <source>
        <dbReference type="EMBL" id="ETW86129.1"/>
    </source>
</evidence>
<dbReference type="InParanoid" id="W4KK93"/>
<dbReference type="PANTHER" id="PTHR28141:SF1">
    <property type="entry name" value="2',3'-CYCLIC-NUCLEOTIDE 3'-PHOSPHODIESTERASE"/>
    <property type="match status" value="1"/>
</dbReference>
<dbReference type="EMBL" id="KI925455">
    <property type="protein sequence ID" value="ETW86129.1"/>
    <property type="molecule type" value="Genomic_DNA"/>
</dbReference>
<dbReference type="Proteomes" id="UP000030671">
    <property type="component" value="Unassembled WGS sequence"/>
</dbReference>
<dbReference type="HOGENOM" id="CLU_081919_0_0_1"/>
<dbReference type="AlphaFoldDB" id="W4KK93"/>
<dbReference type="Pfam" id="PF07823">
    <property type="entry name" value="CPDase"/>
    <property type="match status" value="1"/>
</dbReference>